<dbReference type="SMART" id="SM00408">
    <property type="entry name" value="IGc2"/>
    <property type="match status" value="2"/>
</dbReference>
<organism evidence="3 4">
    <name type="scientific">Denticeps clupeoides</name>
    <name type="common">denticle herring</name>
    <dbReference type="NCBI Taxonomy" id="299321"/>
    <lineage>
        <taxon>Eukaryota</taxon>
        <taxon>Metazoa</taxon>
        <taxon>Chordata</taxon>
        <taxon>Craniata</taxon>
        <taxon>Vertebrata</taxon>
        <taxon>Euteleostomi</taxon>
        <taxon>Actinopterygii</taxon>
        <taxon>Neopterygii</taxon>
        <taxon>Teleostei</taxon>
        <taxon>Clupei</taxon>
        <taxon>Clupeiformes</taxon>
        <taxon>Denticipitoidei</taxon>
        <taxon>Denticipitidae</taxon>
        <taxon>Denticeps</taxon>
    </lineage>
</organism>
<dbReference type="InterPro" id="IPR003599">
    <property type="entry name" value="Ig_sub"/>
</dbReference>
<reference evidence="3" key="2">
    <citation type="submission" date="2025-08" db="UniProtKB">
        <authorList>
            <consortium name="Ensembl"/>
        </authorList>
    </citation>
    <scope>IDENTIFICATION</scope>
</reference>
<dbReference type="PROSITE" id="PS50835">
    <property type="entry name" value="IG_LIKE"/>
    <property type="match status" value="2"/>
</dbReference>
<dbReference type="InterPro" id="IPR007110">
    <property type="entry name" value="Ig-like_dom"/>
</dbReference>
<dbReference type="Ensembl" id="ENSDCDT00010000532.1">
    <property type="protein sequence ID" value="ENSDCDP00010000510.1"/>
    <property type="gene ID" value="ENSDCDG00010000280.1"/>
</dbReference>
<dbReference type="InterPro" id="IPR003598">
    <property type="entry name" value="Ig_sub2"/>
</dbReference>
<dbReference type="Gene3D" id="2.60.40.10">
    <property type="entry name" value="Immunoglobulins"/>
    <property type="match status" value="3"/>
</dbReference>
<feature type="chain" id="PRO_5044201357" description="Ig-like domain-containing protein" evidence="1">
    <location>
        <begin position="23"/>
        <end position="484"/>
    </location>
</feature>
<dbReference type="GeneTree" id="ENSGT01010000222294"/>
<keyword evidence="1" id="KW-0732">Signal</keyword>
<reference evidence="3" key="3">
    <citation type="submission" date="2025-09" db="UniProtKB">
        <authorList>
            <consortium name="Ensembl"/>
        </authorList>
    </citation>
    <scope>IDENTIFICATION</scope>
</reference>
<dbReference type="Pfam" id="PF13927">
    <property type="entry name" value="Ig_3"/>
    <property type="match status" value="1"/>
</dbReference>
<evidence type="ECO:0000256" key="1">
    <source>
        <dbReference type="SAM" id="SignalP"/>
    </source>
</evidence>
<dbReference type="PANTHER" id="PTHR46013:SF4">
    <property type="entry name" value="B-CELL RECEPTOR CD22-RELATED"/>
    <property type="match status" value="1"/>
</dbReference>
<dbReference type="Proteomes" id="UP000694580">
    <property type="component" value="Chromosome 3"/>
</dbReference>
<reference evidence="3 4" key="1">
    <citation type="submission" date="2020-06" db="EMBL/GenBank/DDBJ databases">
        <authorList>
            <consortium name="Wellcome Sanger Institute Data Sharing"/>
        </authorList>
    </citation>
    <scope>NUCLEOTIDE SEQUENCE [LARGE SCALE GENOMIC DNA]</scope>
</reference>
<feature type="signal peptide" evidence="1">
    <location>
        <begin position="1"/>
        <end position="22"/>
    </location>
</feature>
<sequence length="484" mass="52462">MVQPGGTFYSALFLLTLKGAVGDTWGVAYSLPSLCVLRGSSAAMSCNYTYPSQHVVTRAFWCNYPMDTDLTQQPRYAGRARAACNTTEQRCSLIIDGPNAGDDDQYNCRILADQTLNKWTGRPGIMLSTTDLQVEIVGAATEGNDVRLVCKTSCYLSSSPTYSWKKNGEPLEMEPTKNNELLLHPVSREDGGRYSCAVKGHEDLSSAEVDLNVTYSPKNTTALVSMPAEIPEGGSVTLSCSSDANPPVQNYTWFKENVTSPVAAGQNFTITNFTSAENGLYYCQAANPLGSQNSSAVPLRVSSPGLFTPEAFAVVASDLVNKLLLYLHSGRDPHLHVRWGRSGSVGDLICSLVVLRMVSKDGTEFEHDGGAPQPRLAFFKYRFCRRNREMKKDGSKDVLPNFAEKDASVDNVPQDDVQYSTISVQQPNGRLDAGPSTVDAVHYSTLKFGRAAPGDAAQYASVHFPQTGPGDGCGVVYSNVAHRK</sequence>
<gene>
    <name evidence="3" type="primary">LOC114785758</name>
</gene>
<protein>
    <recommendedName>
        <fullName evidence="2">Ig-like domain-containing protein</fullName>
    </recommendedName>
</protein>
<dbReference type="SMART" id="SM00409">
    <property type="entry name" value="IG"/>
    <property type="match status" value="3"/>
</dbReference>
<dbReference type="InterPro" id="IPR013783">
    <property type="entry name" value="Ig-like_fold"/>
</dbReference>
<accession>A0AAY3ZY50</accession>
<dbReference type="SUPFAM" id="SSF48726">
    <property type="entry name" value="Immunoglobulin"/>
    <property type="match status" value="3"/>
</dbReference>
<name>A0AAY3ZY50_9TELE</name>
<evidence type="ECO:0000313" key="3">
    <source>
        <dbReference type="Ensembl" id="ENSDCDP00010000510.1"/>
    </source>
</evidence>
<dbReference type="PANTHER" id="PTHR46013">
    <property type="entry name" value="VASCULAR CELL ADHESION MOLECULE 1"/>
    <property type="match status" value="1"/>
</dbReference>
<feature type="domain" description="Ig-like" evidence="2">
    <location>
        <begin position="217"/>
        <end position="302"/>
    </location>
</feature>
<feature type="domain" description="Ig-like" evidence="2">
    <location>
        <begin position="123"/>
        <end position="214"/>
    </location>
</feature>
<dbReference type="InterPro" id="IPR036179">
    <property type="entry name" value="Ig-like_dom_sf"/>
</dbReference>
<evidence type="ECO:0000259" key="2">
    <source>
        <dbReference type="PROSITE" id="PS50835"/>
    </source>
</evidence>
<proteinExistence type="predicted"/>
<dbReference type="AlphaFoldDB" id="A0AAY3ZY50"/>
<dbReference type="Pfam" id="PF13895">
    <property type="entry name" value="Ig_2"/>
    <property type="match status" value="1"/>
</dbReference>
<keyword evidence="4" id="KW-1185">Reference proteome</keyword>
<evidence type="ECO:0000313" key="4">
    <source>
        <dbReference type="Proteomes" id="UP000694580"/>
    </source>
</evidence>